<keyword evidence="2 4" id="KW-0472">Membrane</keyword>
<dbReference type="HOGENOM" id="CLU_027480_0_1_6"/>
<dbReference type="GO" id="GO:0051205">
    <property type="term" value="P:protein insertion into membrane"/>
    <property type="evidence" value="ECO:0007669"/>
    <property type="project" value="UniProtKB-UniRule"/>
</dbReference>
<dbReference type="SMART" id="SM00564">
    <property type="entry name" value="PQQ"/>
    <property type="match status" value="6"/>
</dbReference>
<dbReference type="RefSeq" id="WP_004582028.1">
    <property type="nucleotide sequence ID" value="NZ_AP028878.1"/>
</dbReference>
<dbReference type="Gene3D" id="2.130.10.10">
    <property type="entry name" value="YVTN repeat-like/Quinoprotein amine dehydrogenase"/>
    <property type="match status" value="1"/>
</dbReference>
<protein>
    <recommendedName>
        <fullName evidence="4">Outer membrane protein assembly factor BamB</fullName>
    </recommendedName>
</protein>
<evidence type="ECO:0000313" key="7">
    <source>
        <dbReference type="Proteomes" id="UP000013165"/>
    </source>
</evidence>
<dbReference type="PATRIC" id="fig|626887.3.peg.4095"/>
<dbReference type="NCBIfam" id="TIGR03300">
    <property type="entry name" value="assembly_YfgL"/>
    <property type="match status" value="1"/>
</dbReference>
<feature type="domain" description="Pyrrolo-quinoline quinone repeat" evidence="5">
    <location>
        <begin position="79"/>
        <end position="310"/>
    </location>
</feature>
<dbReference type="HAMAP" id="MF_00923">
    <property type="entry name" value="OM_assembly_BamB"/>
    <property type="match status" value="1"/>
</dbReference>
<comment type="function">
    <text evidence="4">Part of the outer membrane protein assembly complex, which is involved in assembly and insertion of beta-barrel proteins into the outer membrane.</text>
</comment>
<gene>
    <name evidence="4 6" type="primary">bamB</name>
    <name evidence="6" type="ORF">J057_20465</name>
</gene>
<evidence type="ECO:0000256" key="3">
    <source>
        <dbReference type="ARBA" id="ARBA00023237"/>
    </source>
</evidence>
<evidence type="ECO:0000256" key="4">
    <source>
        <dbReference type="HAMAP-Rule" id="MF_00923"/>
    </source>
</evidence>
<keyword evidence="7" id="KW-1185">Reference proteome</keyword>
<name>N6WS09_9GAMM</name>
<dbReference type="PANTHER" id="PTHR34512">
    <property type="entry name" value="CELL SURFACE PROTEIN"/>
    <property type="match status" value="1"/>
</dbReference>
<dbReference type="Proteomes" id="UP000013165">
    <property type="component" value="Unassembled WGS sequence"/>
</dbReference>
<reference evidence="6 7" key="1">
    <citation type="journal article" date="2013" name="Genome Announc.">
        <title>Genome Sequence of the Polycyclic Aromatic Hydrocarbon-Degrading Bacterium Strain Marinobacter nanhaiticus D15-8WT.</title>
        <authorList>
            <person name="Cui Z."/>
            <person name="Gao W."/>
            <person name="Li Q."/>
            <person name="Xu G."/>
            <person name="Zheng L."/>
        </authorList>
    </citation>
    <scope>NUCLEOTIDE SEQUENCE [LARGE SCALE GENOMIC DNA]</scope>
    <source>
        <strain evidence="6 7">D15-8W</strain>
    </source>
</reference>
<evidence type="ECO:0000259" key="5">
    <source>
        <dbReference type="Pfam" id="PF13360"/>
    </source>
</evidence>
<accession>N6WS09</accession>
<proteinExistence type="inferred from homology"/>
<dbReference type="GO" id="GO:0043165">
    <property type="term" value="P:Gram-negative-bacterium-type cell outer membrane assembly"/>
    <property type="evidence" value="ECO:0007669"/>
    <property type="project" value="UniProtKB-UniRule"/>
</dbReference>
<keyword evidence="4" id="KW-0449">Lipoprotein</keyword>
<sequence>MPLGARHIRYVVLGAGLAGLLAGCSSNDTFEQPNPLPEIESTVWLEEVWDTSIGDGHDEQLLFLQPALSGGELFAVSADGELASLNPETGEYNWERDLDRQVIAGVGADSENLYLGTRDGALLALTRDGEGDRWAVELPSEILAPPQSNGSVVVIQTIDGKAMAFDVKTGEKRWQYDGVIPVLSFRGNATPWVGPEVTLVAFASGQVVALLSETGQPLWQYAVGEPAGRTELERLVDVDASPVVRDGVVYVTGYQGHVAAVDLRSGQEIWRRPASSFQAPALDYGNVYISGSNGVITAYNLFNRQELWAQDSLQWRQTTGLLPVEGYLLTGDFEGYVHILSQLDGSLQGQKQIDEEGLRVPMMLNDGLIYIYGNGGELDAYRLQEAE</sequence>
<dbReference type="eggNOG" id="COG1520">
    <property type="taxonomic scope" value="Bacteria"/>
</dbReference>
<dbReference type="GO" id="GO:0009279">
    <property type="term" value="C:cell outer membrane"/>
    <property type="evidence" value="ECO:0007669"/>
    <property type="project" value="UniProtKB-SubCell"/>
</dbReference>
<dbReference type="SUPFAM" id="SSF50998">
    <property type="entry name" value="Quinoprotein alcohol dehydrogenase-like"/>
    <property type="match status" value="1"/>
</dbReference>
<dbReference type="InterPro" id="IPR011047">
    <property type="entry name" value="Quinoprotein_ADH-like_sf"/>
</dbReference>
<comment type="subcellular location">
    <subcellularLocation>
        <location evidence="4">Cell outer membrane</location>
        <topology evidence="4">Lipid-anchor</topology>
    </subcellularLocation>
</comment>
<dbReference type="InterPro" id="IPR002372">
    <property type="entry name" value="PQQ_rpt_dom"/>
</dbReference>
<dbReference type="OrthoDB" id="5173551at2"/>
<dbReference type="InterPro" id="IPR017687">
    <property type="entry name" value="BamB"/>
</dbReference>
<comment type="similarity">
    <text evidence="4">Belongs to the BamB family.</text>
</comment>
<dbReference type="Pfam" id="PF13360">
    <property type="entry name" value="PQQ_2"/>
    <property type="match status" value="1"/>
</dbReference>
<dbReference type="PANTHER" id="PTHR34512:SF30">
    <property type="entry name" value="OUTER MEMBRANE PROTEIN ASSEMBLY FACTOR BAMB"/>
    <property type="match status" value="1"/>
</dbReference>
<dbReference type="InterPro" id="IPR015943">
    <property type="entry name" value="WD40/YVTN_repeat-like_dom_sf"/>
</dbReference>
<dbReference type="AlphaFoldDB" id="N6WS09"/>
<dbReference type="EMBL" id="APLQ01000014">
    <property type="protein sequence ID" value="ENO13807.1"/>
    <property type="molecule type" value="Genomic_DNA"/>
</dbReference>
<keyword evidence="3 4" id="KW-0998">Cell outer membrane</keyword>
<comment type="subunit">
    <text evidence="4">Part of the Bam complex.</text>
</comment>
<dbReference type="PROSITE" id="PS51257">
    <property type="entry name" value="PROKAR_LIPOPROTEIN"/>
    <property type="match status" value="1"/>
</dbReference>
<dbReference type="InterPro" id="IPR018391">
    <property type="entry name" value="PQQ_b-propeller_rpt"/>
</dbReference>
<keyword evidence="1 4" id="KW-0732">Signal</keyword>
<evidence type="ECO:0000256" key="2">
    <source>
        <dbReference type="ARBA" id="ARBA00023136"/>
    </source>
</evidence>
<comment type="caution">
    <text evidence="6">The sequence shown here is derived from an EMBL/GenBank/DDBJ whole genome shotgun (WGS) entry which is preliminary data.</text>
</comment>
<dbReference type="STRING" id="626887.J057_20465"/>
<evidence type="ECO:0000313" key="6">
    <source>
        <dbReference type="EMBL" id="ENO13807.1"/>
    </source>
</evidence>
<evidence type="ECO:0000256" key="1">
    <source>
        <dbReference type="ARBA" id="ARBA00022729"/>
    </source>
</evidence>
<organism evidence="6 7">
    <name type="scientific">Marinobacter nanhaiticus D15-8W</name>
    <dbReference type="NCBI Taxonomy" id="626887"/>
    <lineage>
        <taxon>Bacteria</taxon>
        <taxon>Pseudomonadati</taxon>
        <taxon>Pseudomonadota</taxon>
        <taxon>Gammaproteobacteria</taxon>
        <taxon>Pseudomonadales</taxon>
        <taxon>Marinobacteraceae</taxon>
        <taxon>Marinobacter</taxon>
    </lineage>
</organism>
<keyword evidence="4" id="KW-0564">Palmitate</keyword>